<feature type="compositionally biased region" description="Polar residues" evidence="1">
    <location>
        <begin position="20"/>
        <end position="33"/>
    </location>
</feature>
<keyword evidence="2" id="KW-0472">Membrane</keyword>
<feature type="region of interest" description="Disordered" evidence="1">
    <location>
        <begin position="1"/>
        <end position="33"/>
    </location>
</feature>
<gene>
    <name evidence="3" type="ORF">GEV33_007025</name>
</gene>
<accession>A0A8J6LJ76</accession>
<reference evidence="3" key="1">
    <citation type="journal article" date="2020" name="J Insects Food Feed">
        <title>The yellow mealworm (Tenebrio molitor) genome: a resource for the emerging insects as food and feed industry.</title>
        <authorList>
            <person name="Eriksson T."/>
            <person name="Andere A."/>
            <person name="Kelstrup H."/>
            <person name="Emery V."/>
            <person name="Picard C."/>
        </authorList>
    </citation>
    <scope>NUCLEOTIDE SEQUENCE</scope>
    <source>
        <strain evidence="3">Stoneville</strain>
        <tissue evidence="3">Whole head</tissue>
    </source>
</reference>
<evidence type="ECO:0000256" key="1">
    <source>
        <dbReference type="SAM" id="MobiDB-lite"/>
    </source>
</evidence>
<keyword evidence="4" id="KW-1185">Reference proteome</keyword>
<feature type="transmembrane region" description="Helical" evidence="2">
    <location>
        <begin position="47"/>
        <end position="66"/>
    </location>
</feature>
<evidence type="ECO:0000256" key="2">
    <source>
        <dbReference type="SAM" id="Phobius"/>
    </source>
</evidence>
<keyword evidence="2" id="KW-1133">Transmembrane helix</keyword>
<feature type="compositionally biased region" description="Polar residues" evidence="1">
    <location>
        <begin position="1"/>
        <end position="10"/>
    </location>
</feature>
<evidence type="ECO:0000313" key="4">
    <source>
        <dbReference type="Proteomes" id="UP000719412"/>
    </source>
</evidence>
<reference evidence="3" key="2">
    <citation type="submission" date="2021-08" db="EMBL/GenBank/DDBJ databases">
        <authorList>
            <person name="Eriksson T."/>
        </authorList>
    </citation>
    <scope>NUCLEOTIDE SEQUENCE</scope>
    <source>
        <strain evidence="3">Stoneville</strain>
        <tissue evidence="3">Whole head</tissue>
    </source>
</reference>
<name>A0A8J6LJ76_TENMO</name>
<keyword evidence="2" id="KW-0812">Transmembrane</keyword>
<dbReference type="EMBL" id="JABDTM020022629">
    <property type="protein sequence ID" value="KAH0815766.1"/>
    <property type="molecule type" value="Genomic_DNA"/>
</dbReference>
<dbReference type="AlphaFoldDB" id="A0A8J6LJ76"/>
<evidence type="ECO:0000313" key="3">
    <source>
        <dbReference type="EMBL" id="KAH0815766.1"/>
    </source>
</evidence>
<proteinExistence type="predicted"/>
<organism evidence="3 4">
    <name type="scientific">Tenebrio molitor</name>
    <name type="common">Yellow mealworm beetle</name>
    <dbReference type="NCBI Taxonomy" id="7067"/>
    <lineage>
        <taxon>Eukaryota</taxon>
        <taxon>Metazoa</taxon>
        <taxon>Ecdysozoa</taxon>
        <taxon>Arthropoda</taxon>
        <taxon>Hexapoda</taxon>
        <taxon>Insecta</taxon>
        <taxon>Pterygota</taxon>
        <taxon>Neoptera</taxon>
        <taxon>Endopterygota</taxon>
        <taxon>Coleoptera</taxon>
        <taxon>Polyphaga</taxon>
        <taxon>Cucujiformia</taxon>
        <taxon>Tenebrionidae</taxon>
        <taxon>Tenebrio</taxon>
    </lineage>
</organism>
<comment type="caution">
    <text evidence="3">The sequence shown here is derived from an EMBL/GenBank/DDBJ whole genome shotgun (WGS) entry which is preliminary data.</text>
</comment>
<dbReference type="Proteomes" id="UP000719412">
    <property type="component" value="Unassembled WGS sequence"/>
</dbReference>
<protein>
    <submittedName>
        <fullName evidence="3">Uncharacterized protein</fullName>
    </submittedName>
</protein>
<sequence>MECKPSSSHTPRLHPGRGASSPTGEVTSRPITQPEQKKTFCLKRRAGFAKTIFFITLALIVTGWSTSLETWTFLGDFLGPTLDDEIRAWNLAPHFGVWFFTNLPSGIRKSAPRRLGLDFLDSFSSLTLFGPSTSPHPFLTVQPLAVSAPFYSPAPI</sequence>